<evidence type="ECO:0000313" key="3">
    <source>
        <dbReference type="Proteomes" id="UP000324678"/>
    </source>
</evidence>
<dbReference type="KEGG" id="ail:FLP10_03605"/>
<evidence type="ECO:0000256" key="1">
    <source>
        <dbReference type="SAM" id="MobiDB-lite"/>
    </source>
</evidence>
<protein>
    <recommendedName>
        <fullName evidence="4">N-acetyltransferase</fullName>
    </recommendedName>
</protein>
<evidence type="ECO:0008006" key="4">
    <source>
        <dbReference type="Google" id="ProtNLM"/>
    </source>
</evidence>
<organism evidence="2 3">
    <name type="scientific">Agromyces intestinalis</name>
    <dbReference type="NCBI Taxonomy" id="2592652"/>
    <lineage>
        <taxon>Bacteria</taxon>
        <taxon>Bacillati</taxon>
        <taxon>Actinomycetota</taxon>
        <taxon>Actinomycetes</taxon>
        <taxon>Micrococcales</taxon>
        <taxon>Microbacteriaceae</taxon>
        <taxon>Agromyces</taxon>
    </lineage>
</organism>
<dbReference type="EMBL" id="CP043505">
    <property type="protein sequence ID" value="QEO13607.1"/>
    <property type="molecule type" value="Genomic_DNA"/>
</dbReference>
<reference evidence="2 3" key="1">
    <citation type="submission" date="2019-09" db="EMBL/GenBank/DDBJ databases">
        <title>Genome sequencing of strain KACC 19306.</title>
        <authorList>
            <person name="Heo J."/>
            <person name="Kim S.-J."/>
            <person name="Kim J.-S."/>
            <person name="Hong S.-B."/>
            <person name="Kwon S.-W."/>
        </authorList>
    </citation>
    <scope>NUCLEOTIDE SEQUENCE [LARGE SCALE GENOMIC DNA]</scope>
    <source>
        <strain evidence="2 3">KACC 19306</strain>
    </source>
</reference>
<evidence type="ECO:0000313" key="2">
    <source>
        <dbReference type="EMBL" id="QEO13607.1"/>
    </source>
</evidence>
<dbReference type="Proteomes" id="UP000324678">
    <property type="component" value="Chromosome"/>
</dbReference>
<dbReference type="RefSeq" id="WP_149159630.1">
    <property type="nucleotide sequence ID" value="NZ_CP043505.1"/>
</dbReference>
<dbReference type="AlphaFoldDB" id="A0A5C1YF03"/>
<proteinExistence type="predicted"/>
<name>A0A5C1YF03_9MICO</name>
<keyword evidence="3" id="KW-1185">Reference proteome</keyword>
<sequence>MQPVSLRTARLVLDQPTPDDVDAIALAGQDPLIERRMTGAELMGVIGSRRDRTSLGSPHRTAGTAS</sequence>
<feature type="region of interest" description="Disordered" evidence="1">
    <location>
        <begin position="47"/>
        <end position="66"/>
    </location>
</feature>
<dbReference type="OrthoDB" id="9795188at2"/>
<gene>
    <name evidence="2" type="ORF">FLP10_03605</name>
</gene>
<accession>A0A5C1YF03</accession>